<protein>
    <submittedName>
        <fullName evidence="1">Uncharacterized protein</fullName>
    </submittedName>
</protein>
<dbReference type="Proteomes" id="UP000265566">
    <property type="component" value="Chromosome 6"/>
</dbReference>
<accession>A0A396HKM5</accession>
<dbReference type="EMBL" id="PSQE01000006">
    <property type="protein sequence ID" value="RHN51437.1"/>
    <property type="molecule type" value="Genomic_DNA"/>
</dbReference>
<dbReference type="AlphaFoldDB" id="A0A396HKM5"/>
<reference evidence="1" key="1">
    <citation type="journal article" date="2018" name="Nat. Plants">
        <title>Whole-genome landscape of Medicago truncatula symbiotic genes.</title>
        <authorList>
            <person name="Pecrix Y."/>
            <person name="Gamas P."/>
            <person name="Carrere S."/>
        </authorList>
    </citation>
    <scope>NUCLEOTIDE SEQUENCE</scope>
    <source>
        <tissue evidence="1">Leaves</tissue>
    </source>
</reference>
<organism evidence="1">
    <name type="scientific">Medicago truncatula</name>
    <name type="common">Barrel medic</name>
    <name type="synonym">Medicago tribuloides</name>
    <dbReference type="NCBI Taxonomy" id="3880"/>
    <lineage>
        <taxon>Eukaryota</taxon>
        <taxon>Viridiplantae</taxon>
        <taxon>Streptophyta</taxon>
        <taxon>Embryophyta</taxon>
        <taxon>Tracheophyta</taxon>
        <taxon>Spermatophyta</taxon>
        <taxon>Magnoliopsida</taxon>
        <taxon>eudicotyledons</taxon>
        <taxon>Gunneridae</taxon>
        <taxon>Pentapetalae</taxon>
        <taxon>rosids</taxon>
        <taxon>fabids</taxon>
        <taxon>Fabales</taxon>
        <taxon>Fabaceae</taxon>
        <taxon>Papilionoideae</taxon>
        <taxon>50 kb inversion clade</taxon>
        <taxon>NPAAA clade</taxon>
        <taxon>Hologalegina</taxon>
        <taxon>IRL clade</taxon>
        <taxon>Trifolieae</taxon>
        <taxon>Medicago</taxon>
    </lineage>
</organism>
<evidence type="ECO:0000313" key="1">
    <source>
        <dbReference type="EMBL" id="RHN51437.1"/>
    </source>
</evidence>
<dbReference type="Gramene" id="rna35871">
    <property type="protein sequence ID" value="RHN51437.1"/>
    <property type="gene ID" value="gene35871"/>
</dbReference>
<proteinExistence type="predicted"/>
<gene>
    <name evidence="1" type="ORF">MtrunA17_Chr6g0468551</name>
</gene>
<comment type="caution">
    <text evidence="1">The sequence shown here is derived from an EMBL/GenBank/DDBJ whole genome shotgun (WGS) entry which is preliminary data.</text>
</comment>
<name>A0A396HKM5_MEDTR</name>
<sequence>MKNLKFELDPYIFIRNMLTSISRTLFNTFKYSLRSFLSVTFGEIFCSYLNVTFKVQCNIKCCFTNIVLSYLLRREIYMK</sequence>